<evidence type="ECO:0000256" key="1">
    <source>
        <dbReference type="ARBA" id="ARBA00004141"/>
    </source>
</evidence>
<feature type="coiled-coil region" evidence="8">
    <location>
        <begin position="229"/>
        <end position="256"/>
    </location>
</feature>
<feature type="transmembrane region" description="Helical" evidence="9">
    <location>
        <begin position="358"/>
        <end position="388"/>
    </location>
</feature>
<feature type="transmembrane region" description="Helical" evidence="9">
    <location>
        <begin position="440"/>
        <end position="464"/>
    </location>
</feature>
<dbReference type="GO" id="GO:0051117">
    <property type="term" value="F:ATPase binding"/>
    <property type="evidence" value="ECO:0007669"/>
    <property type="project" value="TreeGrafter"/>
</dbReference>
<feature type="transmembrane region" description="Helical" evidence="9">
    <location>
        <begin position="595"/>
        <end position="614"/>
    </location>
</feature>
<evidence type="ECO:0000313" key="10">
    <source>
        <dbReference type="EMBL" id="OXZ26959.1"/>
    </source>
</evidence>
<evidence type="ECO:0000256" key="4">
    <source>
        <dbReference type="ARBA" id="ARBA00022692"/>
    </source>
</evidence>
<dbReference type="RefSeq" id="WP_094206019.1">
    <property type="nucleotide sequence ID" value="NZ_NDYC01000030.1"/>
</dbReference>
<keyword evidence="6" id="KW-0406">Ion transport</keyword>
<comment type="subcellular location">
    <subcellularLocation>
        <location evidence="1">Membrane</location>
        <topology evidence="1">Multi-pass membrane protein</topology>
    </subcellularLocation>
</comment>
<keyword evidence="5 9" id="KW-1133">Transmembrane helix</keyword>
<dbReference type="Pfam" id="PF01496">
    <property type="entry name" value="V_ATPase_I"/>
    <property type="match status" value="1"/>
</dbReference>
<dbReference type="Gene3D" id="3.30.70.2170">
    <property type="match status" value="1"/>
</dbReference>
<comment type="similarity">
    <text evidence="2">Belongs to the V-ATPase 116 kDa subunit family.</text>
</comment>
<feature type="transmembrane region" description="Helical" evidence="9">
    <location>
        <begin position="501"/>
        <end position="522"/>
    </location>
</feature>
<keyword evidence="8" id="KW-0175">Coiled coil</keyword>
<accession>A0A233V3I7</accession>
<dbReference type="AlphaFoldDB" id="A0A233V3I7"/>
<dbReference type="GO" id="GO:0046961">
    <property type="term" value="F:proton-transporting ATPase activity, rotational mechanism"/>
    <property type="evidence" value="ECO:0007669"/>
    <property type="project" value="InterPro"/>
</dbReference>
<reference evidence="11" key="1">
    <citation type="submission" date="2017-04" db="EMBL/GenBank/DDBJ databases">
        <title>Finegoldia magna isolated from orthopedic joint implant-associated infections.</title>
        <authorList>
            <person name="Bjorklund S."/>
            <person name="Bruggemann H."/>
            <person name="Jensen A."/>
            <person name="Hellmark B."/>
            <person name="Soderquist B."/>
        </authorList>
    </citation>
    <scope>NUCLEOTIDE SEQUENCE [LARGE SCALE GENOMIC DNA]</scope>
    <source>
        <strain evidence="11">CCUG 54800</strain>
    </source>
</reference>
<keyword evidence="7 9" id="KW-0472">Membrane</keyword>
<dbReference type="InterPro" id="IPR002490">
    <property type="entry name" value="V-ATPase_116kDa_su"/>
</dbReference>
<gene>
    <name evidence="10" type="ORF">B9N49_06500</name>
</gene>
<evidence type="ECO:0000256" key="5">
    <source>
        <dbReference type="ARBA" id="ARBA00022989"/>
    </source>
</evidence>
<evidence type="ECO:0000256" key="2">
    <source>
        <dbReference type="ARBA" id="ARBA00009904"/>
    </source>
</evidence>
<dbReference type="GO" id="GO:0016471">
    <property type="term" value="C:vacuolar proton-transporting V-type ATPase complex"/>
    <property type="evidence" value="ECO:0007669"/>
    <property type="project" value="TreeGrafter"/>
</dbReference>
<feature type="transmembrane region" description="Helical" evidence="9">
    <location>
        <begin position="409"/>
        <end position="428"/>
    </location>
</feature>
<dbReference type="PANTHER" id="PTHR11629">
    <property type="entry name" value="VACUOLAR PROTON ATPASES"/>
    <property type="match status" value="1"/>
</dbReference>
<evidence type="ECO:0000256" key="8">
    <source>
        <dbReference type="SAM" id="Coils"/>
    </source>
</evidence>
<dbReference type="EMBL" id="NDYC01000030">
    <property type="protein sequence ID" value="OXZ26959.1"/>
    <property type="molecule type" value="Genomic_DNA"/>
</dbReference>
<dbReference type="Gene3D" id="3.30.70.2750">
    <property type="match status" value="1"/>
</dbReference>
<dbReference type="Gene3D" id="1.20.1460.20">
    <property type="match status" value="1"/>
</dbReference>
<feature type="transmembrane region" description="Helical" evidence="9">
    <location>
        <begin position="563"/>
        <end position="583"/>
    </location>
</feature>
<keyword evidence="4 9" id="KW-0812">Transmembrane</keyword>
<dbReference type="PANTHER" id="PTHR11629:SF63">
    <property type="entry name" value="V-TYPE PROTON ATPASE SUBUNIT A"/>
    <property type="match status" value="1"/>
</dbReference>
<comment type="caution">
    <text evidence="10">The sequence shown here is derived from an EMBL/GenBank/DDBJ whole genome shotgun (WGS) entry which is preliminary data.</text>
</comment>
<evidence type="ECO:0000256" key="3">
    <source>
        <dbReference type="ARBA" id="ARBA00022448"/>
    </source>
</evidence>
<feature type="transmembrane region" description="Helical" evidence="9">
    <location>
        <begin position="476"/>
        <end position="495"/>
    </location>
</feature>
<evidence type="ECO:0000256" key="6">
    <source>
        <dbReference type="ARBA" id="ARBA00023065"/>
    </source>
</evidence>
<proteinExistence type="inferred from homology"/>
<sequence>MRAEKMYMMNVVGNLKYLESTIKDLLDIGSVELTDSLSQIENNTFIVNINSENIEKTMEFNNVTGFENRDVKELNSIADNLKDIFKIDLKDERLKREYNEDEIKDFYGSIKSKVDKIYHCENQIDENKKELEDLYLIEDLDVSIESLCDMKYFDYRFGYLSKENRLKLKKNYDNIMASVLHLASKNKKEVYVAIYPKDVSIETDRILRSLNWTDININKNRKDIPKEIISKIELENENLGAQISELNQSLNEIYRDNKSKIIDMVISANLLIQLEDVKSLLGRSENYFYLAGWVPESAKSVVQEKLSAYDDMFINFLDADDSGLTPPTKLKNNKFFKPFELLVNMYGTPNYKEIDPTVFFGLTYMLLFGAMFGDLGQGAVMFVAGVLLAKFKDKMMGGLLERIGASSMIFGIFYGSFFGLEGVIPALFLKPFENINKVLIIAIGLGIVLLLMAYVLGLCNNYIFKDVQEGLFGQEGLAGFLLFLLFLLLAATVALELHIVPVGVIAACMLIVIFVMIFKVPLTQLLYKRRPLHNGLDVTGYYVESSFSIIETLISMFSSTVSFIRVGAFAINHVGLFLAFTSIGKMIGTNAGNVAMIIVGNIVILGLEGLIVFIQSLRLEYYELFSKYFKGDGILFQPTIKRI</sequence>
<evidence type="ECO:0000256" key="9">
    <source>
        <dbReference type="SAM" id="Phobius"/>
    </source>
</evidence>
<evidence type="ECO:0000313" key="11">
    <source>
        <dbReference type="Proteomes" id="UP000215413"/>
    </source>
</evidence>
<dbReference type="GO" id="GO:0007035">
    <property type="term" value="P:vacuolar acidification"/>
    <property type="evidence" value="ECO:0007669"/>
    <property type="project" value="TreeGrafter"/>
</dbReference>
<keyword evidence="3" id="KW-0813">Transport</keyword>
<name>A0A233V3I7_FINMA</name>
<dbReference type="GO" id="GO:0033179">
    <property type="term" value="C:proton-transporting V-type ATPase, V0 domain"/>
    <property type="evidence" value="ECO:0007669"/>
    <property type="project" value="InterPro"/>
</dbReference>
<evidence type="ECO:0000256" key="7">
    <source>
        <dbReference type="ARBA" id="ARBA00023136"/>
    </source>
</evidence>
<dbReference type="Proteomes" id="UP000215413">
    <property type="component" value="Unassembled WGS sequence"/>
</dbReference>
<organism evidence="10 11">
    <name type="scientific">Finegoldia magna</name>
    <name type="common">Peptostreptococcus magnus</name>
    <dbReference type="NCBI Taxonomy" id="1260"/>
    <lineage>
        <taxon>Bacteria</taxon>
        <taxon>Bacillati</taxon>
        <taxon>Bacillota</taxon>
        <taxon>Tissierellia</taxon>
        <taxon>Tissierellales</taxon>
        <taxon>Peptoniphilaceae</taxon>
        <taxon>Finegoldia</taxon>
    </lineage>
</organism>
<protein>
    <submittedName>
        <fullName evidence="10">V-type ATP synthase subunit I</fullName>
    </submittedName>
</protein>